<dbReference type="Proteomes" id="UP001515100">
    <property type="component" value="Unassembled WGS sequence"/>
</dbReference>
<reference evidence="2" key="1">
    <citation type="submission" date="2019-09" db="EMBL/GenBank/DDBJ databases">
        <authorList>
            <person name="Li J."/>
        </authorList>
    </citation>
    <scope>NUCLEOTIDE SEQUENCE [LARGE SCALE GENOMIC DNA]</scope>
    <source>
        <strain evidence="2">NRBC 14897</strain>
    </source>
</reference>
<keyword evidence="3" id="KW-1185">Reference proteome</keyword>
<name>A0A641AMH9_9ACTN</name>
<evidence type="ECO:0000256" key="1">
    <source>
        <dbReference type="SAM" id="MobiDB-lite"/>
    </source>
</evidence>
<protein>
    <submittedName>
        <fullName evidence="2">Uncharacterized protein</fullName>
    </submittedName>
</protein>
<feature type="region of interest" description="Disordered" evidence="1">
    <location>
        <begin position="1"/>
        <end position="48"/>
    </location>
</feature>
<dbReference type="AlphaFoldDB" id="A0A641AMH9"/>
<dbReference type="OrthoDB" id="10004164at2"/>
<dbReference type="RefSeq" id="WP_129183873.1">
    <property type="nucleotide sequence ID" value="NZ_JAGIOG010000001.1"/>
</dbReference>
<organism evidence="2 3">
    <name type="scientific">Aeromicrobium fastidiosum</name>
    <dbReference type="NCBI Taxonomy" id="52699"/>
    <lineage>
        <taxon>Bacteria</taxon>
        <taxon>Bacillati</taxon>
        <taxon>Actinomycetota</taxon>
        <taxon>Actinomycetes</taxon>
        <taxon>Propionibacteriales</taxon>
        <taxon>Nocardioidaceae</taxon>
        <taxon>Aeromicrobium</taxon>
    </lineage>
</organism>
<evidence type="ECO:0000313" key="3">
    <source>
        <dbReference type="Proteomes" id="UP001515100"/>
    </source>
</evidence>
<feature type="compositionally biased region" description="Low complexity" evidence="1">
    <location>
        <begin position="21"/>
        <end position="31"/>
    </location>
</feature>
<accession>A0A641AMH9</accession>
<gene>
    <name evidence="2" type="ORF">ESP62_011870</name>
</gene>
<proteinExistence type="predicted"/>
<comment type="caution">
    <text evidence="2">The sequence shown here is derived from an EMBL/GenBank/DDBJ whole genome shotgun (WGS) entry which is preliminary data.</text>
</comment>
<evidence type="ECO:0000313" key="2">
    <source>
        <dbReference type="EMBL" id="KAA1376134.1"/>
    </source>
</evidence>
<sequence>MALMLTIGACGGGGDEDDQATTPTRTSSPTPTVDPAPESSTVPDEVDPDELGGIVAGAPTDVTWRVPTVPPSWKKLKTESGVLQWQIDDTPCAVTLSQPAGLGTATAPTQDQVLDEFATRTGKAAGSTLDVGSRGTTMLPLITGSTGMTASTKVSRATLAGGDVQGVIYAYRSGDFALVMTAVCGKGAYDGVETSDIQPFVRQLAVKAEY</sequence>
<dbReference type="EMBL" id="SDPP02000003">
    <property type="protein sequence ID" value="KAA1376134.1"/>
    <property type="molecule type" value="Genomic_DNA"/>
</dbReference>